<evidence type="ECO:0000256" key="4">
    <source>
        <dbReference type="ARBA" id="ARBA00022980"/>
    </source>
</evidence>
<dbReference type="GO" id="GO:0005739">
    <property type="term" value="C:mitochondrion"/>
    <property type="evidence" value="ECO:0007669"/>
    <property type="project" value="UniProtKB-SubCell"/>
</dbReference>
<comment type="subcellular location">
    <subcellularLocation>
        <location evidence="1">Mitochondrion</location>
    </subcellularLocation>
</comment>
<dbReference type="Ensembl" id="ENSSSCT00035087868.1">
    <property type="protein sequence ID" value="ENSSSCP00035036684.1"/>
    <property type="gene ID" value="ENSSSCG00035065248.1"/>
</dbReference>
<dbReference type="GO" id="GO:1990904">
    <property type="term" value="C:ribonucleoprotein complex"/>
    <property type="evidence" value="ECO:0007669"/>
    <property type="project" value="UniProtKB-KW"/>
</dbReference>
<keyword evidence="5" id="KW-0496">Mitochondrion</keyword>
<evidence type="ECO:0000256" key="3">
    <source>
        <dbReference type="ARBA" id="ARBA00022946"/>
    </source>
</evidence>
<comment type="similarity">
    <text evidence="2">Belongs to the mitochondrion-specific ribosomal protein mL42 family.</text>
</comment>
<sequence>MALAAVKWAISSRTVLKHLFPVQSGAPYFICCKPTYSSLPDNYNCKGELALMSDGRTIVCCHPSVDIPHEHTKPVAWPDSAHYNEEAHVLVLKTGLEGKEQLSKINAILHLIYHLKKHNWLYSLMLYSKIIKKSYIKQAKPKTNPNYLSHYSP</sequence>
<organism evidence="8 9">
    <name type="scientific">Sus scrofa</name>
    <name type="common">Pig</name>
    <dbReference type="NCBI Taxonomy" id="9823"/>
    <lineage>
        <taxon>Eukaryota</taxon>
        <taxon>Metazoa</taxon>
        <taxon>Chordata</taxon>
        <taxon>Craniata</taxon>
        <taxon>Vertebrata</taxon>
        <taxon>Euteleostomi</taxon>
        <taxon>Mammalia</taxon>
        <taxon>Eutheria</taxon>
        <taxon>Laurasiatheria</taxon>
        <taxon>Artiodactyla</taxon>
        <taxon>Suina</taxon>
        <taxon>Suidae</taxon>
        <taxon>Sus</taxon>
    </lineage>
</organism>
<dbReference type="GO" id="GO:0005840">
    <property type="term" value="C:ribosome"/>
    <property type="evidence" value="ECO:0007669"/>
    <property type="project" value="UniProtKB-KW"/>
</dbReference>
<evidence type="ECO:0000256" key="1">
    <source>
        <dbReference type="ARBA" id="ARBA00004173"/>
    </source>
</evidence>
<dbReference type="Proteomes" id="UP000694720">
    <property type="component" value="Unplaced"/>
</dbReference>
<evidence type="ECO:0000256" key="5">
    <source>
        <dbReference type="ARBA" id="ARBA00023128"/>
    </source>
</evidence>
<dbReference type="Proteomes" id="UP000694728">
    <property type="component" value="Unplaced"/>
</dbReference>
<name>A0A8D1I5B3_PIG</name>
<dbReference type="Pfam" id="PF10210">
    <property type="entry name" value="MRP-S32"/>
    <property type="match status" value="1"/>
</dbReference>
<evidence type="ECO:0000313" key="8">
    <source>
        <dbReference type="Ensembl" id="ENSSSCP00045026383.1"/>
    </source>
</evidence>
<dbReference type="PANTHER" id="PTHR13450:SF4">
    <property type="entry name" value="LARGE RIBOSOMAL SUBUNIT PROTEIN ML42"/>
    <property type="match status" value="1"/>
</dbReference>
<keyword evidence="3" id="KW-0809">Transit peptide</keyword>
<evidence type="ECO:0000313" key="9">
    <source>
        <dbReference type="Proteomes" id="UP000694728"/>
    </source>
</evidence>
<reference evidence="8" key="1">
    <citation type="submission" date="2025-05" db="UniProtKB">
        <authorList>
            <consortium name="Ensembl"/>
        </authorList>
    </citation>
    <scope>IDENTIFICATION</scope>
</reference>
<keyword evidence="6" id="KW-0687">Ribonucleoprotein</keyword>
<evidence type="ECO:0000256" key="2">
    <source>
        <dbReference type="ARBA" id="ARBA00005556"/>
    </source>
</evidence>
<evidence type="ECO:0000256" key="7">
    <source>
        <dbReference type="ARBA" id="ARBA00035189"/>
    </source>
</evidence>
<proteinExistence type="inferred from homology"/>
<dbReference type="InterPro" id="IPR019346">
    <property type="entry name" value="Ribosomal_mL42"/>
</dbReference>
<dbReference type="Ensembl" id="ENSSSCT00045037974.1">
    <property type="protein sequence ID" value="ENSSSCP00045026383.1"/>
    <property type="gene ID" value="ENSSSCG00045022240.1"/>
</dbReference>
<protein>
    <recommendedName>
        <fullName evidence="7">Large ribosomal subunit protein mL42</fullName>
    </recommendedName>
</protein>
<evidence type="ECO:0000256" key="6">
    <source>
        <dbReference type="ARBA" id="ARBA00023274"/>
    </source>
</evidence>
<dbReference type="AlphaFoldDB" id="A0A8D1I5B3"/>
<accession>A0A8D1I5B3</accession>
<keyword evidence="4" id="KW-0689">Ribosomal protein</keyword>
<dbReference type="PANTHER" id="PTHR13450">
    <property type="entry name" value="MITOCHONDRIAL 39S RIBOSOMAL PROTEIN L42"/>
    <property type="match status" value="1"/>
</dbReference>